<proteinExistence type="predicted"/>
<dbReference type="EMBL" id="CP116341">
    <property type="protein sequence ID" value="WOV83249.1"/>
    <property type="molecule type" value="Genomic_DNA"/>
</dbReference>
<reference evidence="2 3" key="1">
    <citation type="submission" date="2023-01" db="EMBL/GenBank/DDBJ databases">
        <title>Sporosarcina sp. nov., isolated from Korean tranditional fermented seafood 'Jeotgal'.</title>
        <authorList>
            <person name="Yang A.-I."/>
        </authorList>
    </citation>
    <scope>NUCLEOTIDE SEQUENCE [LARGE SCALE GENOMIC DNA]</scope>
    <source>
        <strain evidence="2 3">B2O-1</strain>
    </source>
</reference>
<keyword evidence="3" id="KW-1185">Reference proteome</keyword>
<protein>
    <submittedName>
        <fullName evidence="2">NERD domain-containing protein</fullName>
    </submittedName>
</protein>
<name>A0ABZ0KTG1_9BACL</name>
<organism evidence="2 3">
    <name type="scientific">Sporosarcina jeotgali</name>
    <dbReference type="NCBI Taxonomy" id="3020056"/>
    <lineage>
        <taxon>Bacteria</taxon>
        <taxon>Bacillati</taxon>
        <taxon>Bacillota</taxon>
        <taxon>Bacilli</taxon>
        <taxon>Bacillales</taxon>
        <taxon>Caryophanaceae</taxon>
        <taxon>Sporosarcina</taxon>
    </lineage>
</organism>
<feature type="compositionally biased region" description="Basic and acidic residues" evidence="1">
    <location>
        <begin position="91"/>
        <end position="105"/>
    </location>
</feature>
<sequence length="335" mass="39073">MAQLVKMLDYVSRYEHDLSRYTTQFIRLKRSQWERMKRQWDNGVDLASWQIAADGESSAVHPENESPIEEEAGKKRFSTLSRFLPFRKEEQAGTDEEKHQQHENDDLQFSPNIIQDPRSVQQLRKLYIEQLFHFQLKWASSTLTERSRIDGKFMRDPLLHDFLESLPDSYLLFYYPVLKIKKAPVELEVLLMTPVECICMTVLQAEESSVLVGSGERFWSKKLGEQETKLLNPTIGLNRMAKIVSSLFASEEVDFPIRKLLLSRESYIDFPGIAHDIQIIDRRDYPKWLEKGKKLSTPMKSNQFKAAQTILDLCQTTAASRLFETEDQSLETENE</sequence>
<accession>A0ABZ0KTG1</accession>
<dbReference type="Proteomes" id="UP001303532">
    <property type="component" value="Chromosome"/>
</dbReference>
<evidence type="ECO:0000313" key="2">
    <source>
        <dbReference type="EMBL" id="WOV83249.1"/>
    </source>
</evidence>
<feature type="region of interest" description="Disordered" evidence="1">
    <location>
        <begin position="91"/>
        <end position="111"/>
    </location>
</feature>
<gene>
    <name evidence="2" type="ORF">PGH26_09960</name>
</gene>
<evidence type="ECO:0000313" key="3">
    <source>
        <dbReference type="Proteomes" id="UP001303532"/>
    </source>
</evidence>
<dbReference type="RefSeq" id="WP_323690928.1">
    <property type="nucleotide sequence ID" value="NZ_CP116341.1"/>
</dbReference>
<evidence type="ECO:0000256" key="1">
    <source>
        <dbReference type="SAM" id="MobiDB-lite"/>
    </source>
</evidence>